<reference evidence="2 3" key="1">
    <citation type="journal article" date="2024" name="BMC Genomics">
        <title>De novo assembly and annotation of Popillia japonica's genome with initial clues to its potential as an invasive pest.</title>
        <authorList>
            <person name="Cucini C."/>
            <person name="Boschi S."/>
            <person name="Funari R."/>
            <person name="Cardaioli E."/>
            <person name="Iannotti N."/>
            <person name="Marturano G."/>
            <person name="Paoli F."/>
            <person name="Bruttini M."/>
            <person name="Carapelli A."/>
            <person name="Frati F."/>
            <person name="Nardi F."/>
        </authorList>
    </citation>
    <scope>NUCLEOTIDE SEQUENCE [LARGE SCALE GENOMIC DNA]</scope>
    <source>
        <strain evidence="2">DMR45628</strain>
    </source>
</reference>
<evidence type="ECO:0000256" key="1">
    <source>
        <dbReference type="SAM" id="MobiDB-lite"/>
    </source>
</evidence>
<protein>
    <submittedName>
        <fullName evidence="2">Uncharacterized protein</fullName>
    </submittedName>
</protein>
<feature type="compositionally biased region" description="Acidic residues" evidence="1">
    <location>
        <begin position="33"/>
        <end position="45"/>
    </location>
</feature>
<proteinExistence type="predicted"/>
<keyword evidence="3" id="KW-1185">Reference proteome</keyword>
<feature type="region of interest" description="Disordered" evidence="1">
    <location>
        <begin position="73"/>
        <end position="133"/>
    </location>
</feature>
<comment type="caution">
    <text evidence="2">The sequence shown here is derived from an EMBL/GenBank/DDBJ whole genome shotgun (WGS) entry which is preliminary data.</text>
</comment>
<gene>
    <name evidence="2" type="ORF">QE152_g40951</name>
</gene>
<feature type="compositionally biased region" description="Low complexity" evidence="1">
    <location>
        <begin position="99"/>
        <end position="113"/>
    </location>
</feature>
<evidence type="ECO:0000313" key="3">
    <source>
        <dbReference type="Proteomes" id="UP001458880"/>
    </source>
</evidence>
<evidence type="ECO:0000313" key="2">
    <source>
        <dbReference type="EMBL" id="KAK9674656.1"/>
    </source>
</evidence>
<dbReference type="EMBL" id="JASPKY010001690">
    <property type="protein sequence ID" value="KAK9674656.1"/>
    <property type="molecule type" value="Genomic_DNA"/>
</dbReference>
<dbReference type="Proteomes" id="UP001458880">
    <property type="component" value="Unassembled WGS sequence"/>
</dbReference>
<organism evidence="2 3">
    <name type="scientific">Popillia japonica</name>
    <name type="common">Japanese beetle</name>
    <dbReference type="NCBI Taxonomy" id="7064"/>
    <lineage>
        <taxon>Eukaryota</taxon>
        <taxon>Metazoa</taxon>
        <taxon>Ecdysozoa</taxon>
        <taxon>Arthropoda</taxon>
        <taxon>Hexapoda</taxon>
        <taxon>Insecta</taxon>
        <taxon>Pterygota</taxon>
        <taxon>Neoptera</taxon>
        <taxon>Endopterygota</taxon>
        <taxon>Coleoptera</taxon>
        <taxon>Polyphaga</taxon>
        <taxon>Scarabaeiformia</taxon>
        <taxon>Scarabaeidae</taxon>
        <taxon>Rutelinae</taxon>
        <taxon>Popillia</taxon>
    </lineage>
</organism>
<accession>A0AAW1HF16</accession>
<feature type="compositionally biased region" description="Basic and acidic residues" evidence="1">
    <location>
        <begin position="18"/>
        <end position="32"/>
    </location>
</feature>
<dbReference type="AlphaFoldDB" id="A0AAW1HF16"/>
<name>A0AAW1HF16_POPJA</name>
<sequence>MAHRSKYNLFKMSEEEIRDLMDSIPTDDKATDHEEDQFESDDEDIAPPNIVTAEDELALTNSANCPEEVVEITSRNTEDNDSSYATAGNAFELPLEAQTSETEPSTSSTSSVRPSKRSKLPPSSELVEEEDGLNLSTTGRFVGDVTAIKNDSQEFKSMTWRKKIYKYTSTN</sequence>
<feature type="region of interest" description="Disordered" evidence="1">
    <location>
        <begin position="18"/>
        <end position="50"/>
    </location>
</feature>